<dbReference type="EMBL" id="WOCE01000015">
    <property type="protein sequence ID" value="KAE9598789.1"/>
    <property type="molecule type" value="Genomic_DNA"/>
</dbReference>
<organism evidence="1 2">
    <name type="scientific">Lupinus albus</name>
    <name type="common">White lupine</name>
    <name type="synonym">Lupinus termis</name>
    <dbReference type="NCBI Taxonomy" id="3870"/>
    <lineage>
        <taxon>Eukaryota</taxon>
        <taxon>Viridiplantae</taxon>
        <taxon>Streptophyta</taxon>
        <taxon>Embryophyta</taxon>
        <taxon>Tracheophyta</taxon>
        <taxon>Spermatophyta</taxon>
        <taxon>Magnoliopsida</taxon>
        <taxon>eudicotyledons</taxon>
        <taxon>Gunneridae</taxon>
        <taxon>Pentapetalae</taxon>
        <taxon>rosids</taxon>
        <taxon>fabids</taxon>
        <taxon>Fabales</taxon>
        <taxon>Fabaceae</taxon>
        <taxon>Papilionoideae</taxon>
        <taxon>50 kb inversion clade</taxon>
        <taxon>genistoids sensu lato</taxon>
        <taxon>core genistoids</taxon>
        <taxon>Genisteae</taxon>
        <taxon>Lupinus</taxon>
    </lineage>
</organism>
<keyword evidence="2" id="KW-1185">Reference proteome</keyword>
<dbReference type="AlphaFoldDB" id="A0A6A4PDK5"/>
<protein>
    <submittedName>
        <fullName evidence="1">Uncharacterized protein</fullName>
    </submittedName>
</protein>
<accession>A0A6A4PDK5</accession>
<gene>
    <name evidence="1" type="ORF">Lalb_Chr15g0084711</name>
</gene>
<proteinExistence type="predicted"/>
<sequence>MQTRIELSTNVRPNPHTSAIKNLSRSCIVMKYMLVNKFLPHHIKITTLHQHT</sequence>
<comment type="caution">
    <text evidence="1">The sequence shown here is derived from an EMBL/GenBank/DDBJ whole genome shotgun (WGS) entry which is preliminary data.</text>
</comment>
<reference evidence="2" key="1">
    <citation type="journal article" date="2020" name="Nat. Commun.">
        <title>Genome sequence of the cluster root forming white lupin.</title>
        <authorList>
            <person name="Hufnagel B."/>
            <person name="Marques A."/>
            <person name="Soriano A."/>
            <person name="Marques L."/>
            <person name="Divol F."/>
            <person name="Doumas P."/>
            <person name="Sallet E."/>
            <person name="Mancinotti D."/>
            <person name="Carrere S."/>
            <person name="Marande W."/>
            <person name="Arribat S."/>
            <person name="Keller J."/>
            <person name="Huneau C."/>
            <person name="Blein T."/>
            <person name="Aime D."/>
            <person name="Laguerre M."/>
            <person name="Taylor J."/>
            <person name="Schubert V."/>
            <person name="Nelson M."/>
            <person name="Geu-Flores F."/>
            <person name="Crespi M."/>
            <person name="Gallardo-Guerrero K."/>
            <person name="Delaux P.-M."/>
            <person name="Salse J."/>
            <person name="Berges H."/>
            <person name="Guyot R."/>
            <person name="Gouzy J."/>
            <person name="Peret B."/>
        </authorList>
    </citation>
    <scope>NUCLEOTIDE SEQUENCE [LARGE SCALE GENOMIC DNA]</scope>
    <source>
        <strain evidence="2">cv. Amiga</strain>
    </source>
</reference>
<name>A0A6A4PDK5_LUPAL</name>
<dbReference type="Proteomes" id="UP000447434">
    <property type="component" value="Chromosome 15"/>
</dbReference>
<evidence type="ECO:0000313" key="1">
    <source>
        <dbReference type="EMBL" id="KAE9598789.1"/>
    </source>
</evidence>
<evidence type="ECO:0000313" key="2">
    <source>
        <dbReference type="Proteomes" id="UP000447434"/>
    </source>
</evidence>